<comment type="function">
    <text evidence="13">Catalyzes the ATP dependent decarboxylation of (R)-5-diphosphomevalonate to form isopentenyl diphosphate (IPP). Functions in the mevalonate (MVA) pathway leading to isopentenyl diphosphate (IPP), a key precursor for the biosynthesis of isoprenoids and sterol synthesis.</text>
</comment>
<evidence type="ECO:0000256" key="1">
    <source>
        <dbReference type="ARBA" id="ARBA00008831"/>
    </source>
</evidence>
<keyword evidence="13" id="KW-0152">Cholesterol biosynthesis</keyword>
<keyword evidence="10 13" id="KW-0753">Steroid metabolism</keyword>
<dbReference type="EMBL" id="VFQX01000044">
    <property type="protein sequence ID" value="KAF0975497.1"/>
    <property type="molecule type" value="Genomic_DNA"/>
</dbReference>
<dbReference type="GO" id="GO:0005829">
    <property type="term" value="C:cytosol"/>
    <property type="evidence" value="ECO:0007669"/>
    <property type="project" value="InterPro"/>
</dbReference>
<dbReference type="InterPro" id="IPR041431">
    <property type="entry name" value="Mvd1_C"/>
</dbReference>
<dbReference type="InterPro" id="IPR014721">
    <property type="entry name" value="Ribsml_uS5_D2-typ_fold_subgr"/>
</dbReference>
<evidence type="ECO:0000259" key="15">
    <source>
        <dbReference type="Pfam" id="PF22700"/>
    </source>
</evidence>
<gene>
    <name evidence="16" type="ORF">FDP41_005491</name>
</gene>
<dbReference type="InterPro" id="IPR020568">
    <property type="entry name" value="Ribosomal_Su5_D2-typ_SF"/>
</dbReference>
<evidence type="ECO:0000256" key="4">
    <source>
        <dbReference type="ARBA" id="ARBA00022741"/>
    </source>
</evidence>
<evidence type="ECO:0000256" key="9">
    <source>
        <dbReference type="ARBA" id="ARBA00023166"/>
    </source>
</evidence>
<evidence type="ECO:0000313" key="17">
    <source>
        <dbReference type="Proteomes" id="UP000444721"/>
    </source>
</evidence>
<keyword evidence="8 12" id="KW-0443">Lipid metabolism</keyword>
<dbReference type="PANTHER" id="PTHR10977">
    <property type="entry name" value="DIPHOSPHOMEVALONATE DECARBOXYLASE"/>
    <property type="match status" value="1"/>
</dbReference>
<dbReference type="VEuPathDB" id="AmoebaDB:FDP41_005491"/>
<evidence type="ECO:0000256" key="13">
    <source>
        <dbReference type="RuleBase" id="RU363086"/>
    </source>
</evidence>
<dbReference type="GeneID" id="68112709"/>
<dbReference type="InterPro" id="IPR036554">
    <property type="entry name" value="GHMP_kinase_C_sf"/>
</dbReference>
<dbReference type="OrthoDB" id="10253702at2759"/>
<comment type="caution">
    <text evidence="16">The sequence shown here is derived from an EMBL/GenBank/DDBJ whole genome shotgun (WGS) entry which is preliminary data.</text>
</comment>
<dbReference type="Proteomes" id="UP000444721">
    <property type="component" value="Unassembled WGS sequence"/>
</dbReference>
<dbReference type="NCBIfam" id="TIGR01240">
    <property type="entry name" value="mevDPdecarb"/>
    <property type="match status" value="1"/>
</dbReference>
<dbReference type="SUPFAM" id="SSF54211">
    <property type="entry name" value="Ribosomal protein S5 domain 2-like"/>
    <property type="match status" value="1"/>
</dbReference>
<proteinExistence type="inferred from homology"/>
<accession>A0A6A5BEN7</accession>
<dbReference type="Pfam" id="PF22700">
    <property type="entry name" value="MVD-like_N"/>
    <property type="match status" value="1"/>
</dbReference>
<feature type="domain" description="Diphosphomevalonate decarboxylase-like N-terminal" evidence="15">
    <location>
        <begin position="22"/>
        <end position="186"/>
    </location>
</feature>
<keyword evidence="11 12" id="KW-0456">Lyase</keyword>
<keyword evidence="9 13" id="KW-1207">Sterol metabolism</keyword>
<dbReference type="VEuPathDB" id="AmoebaDB:NF0116870"/>
<evidence type="ECO:0000256" key="6">
    <source>
        <dbReference type="ARBA" id="ARBA00022955"/>
    </source>
</evidence>
<keyword evidence="3 13" id="KW-0444">Lipid biosynthesis</keyword>
<dbReference type="Pfam" id="PF18376">
    <property type="entry name" value="MDD_C"/>
    <property type="match status" value="1"/>
</dbReference>
<dbReference type="Gene3D" id="3.30.70.890">
    <property type="entry name" value="GHMP kinase, C-terminal domain"/>
    <property type="match status" value="1"/>
</dbReference>
<evidence type="ECO:0000256" key="3">
    <source>
        <dbReference type="ARBA" id="ARBA00022516"/>
    </source>
</evidence>
<dbReference type="PANTHER" id="PTHR10977:SF3">
    <property type="entry name" value="DIPHOSPHOMEVALONATE DECARBOXYLASE"/>
    <property type="match status" value="1"/>
</dbReference>
<dbReference type="InterPro" id="IPR005935">
    <property type="entry name" value="Mev_decarb"/>
</dbReference>
<dbReference type="EC" id="4.1.1.33" evidence="2 12"/>
<comment type="similarity">
    <text evidence="1 12 13">Belongs to the diphosphomevalonate decarboxylase family.</text>
</comment>
<dbReference type="OMA" id="LTLHAMM"/>
<evidence type="ECO:0000256" key="7">
    <source>
        <dbReference type="ARBA" id="ARBA00023011"/>
    </source>
</evidence>
<dbReference type="RefSeq" id="XP_044560210.1">
    <property type="nucleotide sequence ID" value="XM_044709021.1"/>
</dbReference>
<evidence type="ECO:0000256" key="10">
    <source>
        <dbReference type="ARBA" id="ARBA00023221"/>
    </source>
</evidence>
<dbReference type="Gene3D" id="3.30.230.10">
    <property type="match status" value="1"/>
</dbReference>
<dbReference type="VEuPathDB" id="AmoebaDB:NfTy_066680"/>
<feature type="domain" description="Mvd1 C-terminal" evidence="14">
    <location>
        <begin position="202"/>
        <end position="397"/>
    </location>
</feature>
<dbReference type="GO" id="GO:0019287">
    <property type="term" value="P:isopentenyl diphosphate biosynthetic process, mevalonate pathway"/>
    <property type="evidence" value="ECO:0007669"/>
    <property type="project" value="UniProtKB-UniRule"/>
</dbReference>
<dbReference type="FunFam" id="3.30.230.10:FF:000080">
    <property type="entry name" value="Diphosphomevalonate decarboxylase"/>
    <property type="match status" value="1"/>
</dbReference>
<comment type="catalytic activity">
    <reaction evidence="12 13">
        <text>(R)-5-diphosphomevalonate + ATP = isopentenyl diphosphate + ADP + phosphate + CO2</text>
        <dbReference type="Rhea" id="RHEA:23732"/>
        <dbReference type="ChEBI" id="CHEBI:16526"/>
        <dbReference type="ChEBI" id="CHEBI:30616"/>
        <dbReference type="ChEBI" id="CHEBI:43474"/>
        <dbReference type="ChEBI" id="CHEBI:57557"/>
        <dbReference type="ChEBI" id="CHEBI:128769"/>
        <dbReference type="ChEBI" id="CHEBI:456216"/>
        <dbReference type="EC" id="4.1.1.33"/>
    </reaction>
</comment>
<keyword evidence="5 12" id="KW-0067">ATP-binding</keyword>
<evidence type="ECO:0000256" key="2">
    <source>
        <dbReference type="ARBA" id="ARBA00012296"/>
    </source>
</evidence>
<evidence type="ECO:0000256" key="12">
    <source>
        <dbReference type="PIRNR" id="PIRNR015950"/>
    </source>
</evidence>
<dbReference type="AlphaFoldDB" id="A0A6A5BEN7"/>
<dbReference type="GO" id="GO:0004163">
    <property type="term" value="F:diphosphomevalonate decarboxylase activity"/>
    <property type="evidence" value="ECO:0007669"/>
    <property type="project" value="UniProtKB-UniRule"/>
</dbReference>
<evidence type="ECO:0000313" key="16">
    <source>
        <dbReference type="EMBL" id="KAF0975497.1"/>
    </source>
</evidence>
<protein>
    <recommendedName>
        <fullName evidence="2 12">Diphosphomevalonate decarboxylase</fullName>
        <ecNumber evidence="2 12">4.1.1.33</ecNumber>
    </recommendedName>
</protein>
<name>A0A6A5BEN7_NAEFO</name>
<dbReference type="PIRSF" id="PIRSF015950">
    <property type="entry name" value="Mev_P_decrbx"/>
    <property type="match status" value="1"/>
</dbReference>
<evidence type="ECO:0000259" key="14">
    <source>
        <dbReference type="Pfam" id="PF18376"/>
    </source>
</evidence>
<dbReference type="InterPro" id="IPR029765">
    <property type="entry name" value="Mev_diP_decarb"/>
</dbReference>
<evidence type="ECO:0000256" key="5">
    <source>
        <dbReference type="ARBA" id="ARBA00022840"/>
    </source>
</evidence>
<evidence type="ECO:0000256" key="8">
    <source>
        <dbReference type="ARBA" id="ARBA00023098"/>
    </source>
</evidence>
<dbReference type="InterPro" id="IPR053859">
    <property type="entry name" value="MVD-like_N"/>
</dbReference>
<dbReference type="GO" id="GO:0006695">
    <property type="term" value="P:cholesterol biosynthetic process"/>
    <property type="evidence" value="ECO:0007669"/>
    <property type="project" value="UniProtKB-UniPathway"/>
</dbReference>
<organism evidence="16 17">
    <name type="scientific">Naegleria fowleri</name>
    <name type="common">Brain eating amoeba</name>
    <dbReference type="NCBI Taxonomy" id="5763"/>
    <lineage>
        <taxon>Eukaryota</taxon>
        <taxon>Discoba</taxon>
        <taxon>Heterolobosea</taxon>
        <taxon>Tetramitia</taxon>
        <taxon>Eutetramitia</taxon>
        <taxon>Vahlkampfiidae</taxon>
        <taxon>Naegleria</taxon>
    </lineage>
</organism>
<dbReference type="GO" id="GO:0005524">
    <property type="term" value="F:ATP binding"/>
    <property type="evidence" value="ECO:0007669"/>
    <property type="project" value="UniProtKB-UniRule"/>
</dbReference>
<keyword evidence="4 12" id="KW-0547">Nucleotide-binding</keyword>
<dbReference type="UniPathway" id="UPA00063"/>
<keyword evidence="13" id="KW-0153">Cholesterol metabolism</keyword>
<dbReference type="SUPFAM" id="SSF55060">
    <property type="entry name" value="GHMP Kinase, C-terminal domain"/>
    <property type="match status" value="1"/>
</dbReference>
<reference evidence="16 17" key="1">
    <citation type="journal article" date="2019" name="Sci. Rep.">
        <title>Nanopore sequencing improves the draft genome of the human pathogenic amoeba Naegleria fowleri.</title>
        <authorList>
            <person name="Liechti N."/>
            <person name="Schurch N."/>
            <person name="Bruggmann R."/>
            <person name="Wittwer M."/>
        </authorList>
    </citation>
    <scope>NUCLEOTIDE SEQUENCE [LARGE SCALE GENOMIC DNA]</scope>
    <source>
        <strain evidence="16 17">ATCC 30894</strain>
    </source>
</reference>
<keyword evidence="7 13" id="KW-0756">Sterol biosynthesis</keyword>
<sequence>MSSSPSSSSYSYTSPKFTCTSPVNIAVIKYWGKENEEEHIPLNSSLSATLNQDDLKTTTTVQASTEFTCDELILNGKKEDVQGSKRIQRVFRYIREAATAKWYTERPNKDQEIYVHIDSTNNFPTAAGLASSASGYCCLVYALGQLFEVKTDLSIIARLGSGSACRSLYGGFVAWEKGTDHETSKAVQVLDEFDEFSKQTNIVICVVSDRQKHTPSTSGMQQSVLTSEKLKVRAREIVPQRMIEMEKALKNKDFNTFARLTMDDSDNMHDCCADTNPPIYYMNDTSKQIVQLVNDFNAFDDGNGTQNLKAAYTFDAGPNAVLFFPSKEITNKFLAILHAFFPPSNQEQFFTKEPFVTEMKQYGELVESFKKATSVQVNPDGLRYLIHTTVGAGPKVVSKE</sequence>
<evidence type="ECO:0000256" key="11">
    <source>
        <dbReference type="ARBA" id="ARBA00023239"/>
    </source>
</evidence>
<keyword evidence="6 13" id="KW-0752">Steroid biosynthesis</keyword>
<keyword evidence="17" id="KW-1185">Reference proteome</keyword>
<comment type="pathway">
    <text evidence="13">Steroid biosynthesis; cholesterol biosynthesis.</text>
</comment>